<proteinExistence type="predicted"/>
<accession>A0A8J8XGN5</accession>
<evidence type="ECO:0000313" key="1">
    <source>
        <dbReference type="EMBL" id="EEE53456.1"/>
    </source>
</evidence>
<organism evidence="1">
    <name type="scientific">Oryza sativa subsp. japonica</name>
    <name type="common">Rice</name>
    <dbReference type="NCBI Taxonomy" id="39947"/>
    <lineage>
        <taxon>Eukaryota</taxon>
        <taxon>Viridiplantae</taxon>
        <taxon>Streptophyta</taxon>
        <taxon>Embryophyta</taxon>
        <taxon>Tracheophyta</taxon>
        <taxon>Spermatophyta</taxon>
        <taxon>Magnoliopsida</taxon>
        <taxon>Liliopsida</taxon>
        <taxon>Poales</taxon>
        <taxon>Poaceae</taxon>
        <taxon>BOP clade</taxon>
        <taxon>Oryzoideae</taxon>
        <taxon>Oryzeae</taxon>
        <taxon>Oryzinae</taxon>
        <taxon>Oryza</taxon>
        <taxon>Oryza sativa</taxon>
    </lineage>
</organism>
<name>A0A8J8XGN5_ORYSJ</name>
<dbReference type="SMR" id="A0A8J8XGN5"/>
<gene>
    <name evidence="1" type="ORF">OsJ_36576</name>
</gene>
<dbReference type="AlphaFoldDB" id="A0A8J8XGN5"/>
<dbReference type="EMBL" id="CM000149">
    <property type="protein sequence ID" value="EEE53456.1"/>
    <property type="molecule type" value="Genomic_DNA"/>
</dbReference>
<sequence length="144" mass="15387">MDNLAALAAAARAPPAVPPPRRDIDASFALSRRAAPGPGYARALRHHGHGHGAMASQMGREVVEQAAERLVDAGMIQFTALPEPRAPPPAAAAATARGRWRCRVCQVECGGVVGFREHCMSDEHYAGLQLFALHSHLFTDHPNL</sequence>
<dbReference type="Proteomes" id="UP000007752">
    <property type="component" value="Chromosome 12"/>
</dbReference>
<protein>
    <submittedName>
        <fullName evidence="1">Uncharacterized protein</fullName>
    </submittedName>
</protein>
<reference evidence="1" key="2">
    <citation type="submission" date="2008-12" db="EMBL/GenBank/DDBJ databases">
        <title>Improved gene annotation of the rice (Oryza sativa) genomes.</title>
        <authorList>
            <person name="Wang J."/>
            <person name="Li R."/>
            <person name="Fan W."/>
            <person name="Huang Q."/>
            <person name="Zhang J."/>
            <person name="Zhou Y."/>
            <person name="Hu Y."/>
            <person name="Zi S."/>
            <person name="Li J."/>
            <person name="Ni P."/>
            <person name="Zheng H."/>
            <person name="Zhang Y."/>
            <person name="Zhao M."/>
            <person name="Hao Q."/>
            <person name="McDermott J."/>
            <person name="Samudrala R."/>
            <person name="Kristiansen K."/>
            <person name="Wong G.K.-S."/>
        </authorList>
    </citation>
    <scope>NUCLEOTIDE SEQUENCE</scope>
</reference>
<reference evidence="1" key="1">
    <citation type="journal article" date="2005" name="PLoS Biol.">
        <title>The genomes of Oryza sativa: a history of duplications.</title>
        <authorList>
            <person name="Yu J."/>
            <person name="Wang J."/>
            <person name="Lin W."/>
            <person name="Li S."/>
            <person name="Li H."/>
            <person name="Zhou J."/>
            <person name="Ni P."/>
            <person name="Dong W."/>
            <person name="Hu S."/>
            <person name="Zeng C."/>
            <person name="Zhang J."/>
            <person name="Zhang Y."/>
            <person name="Li R."/>
            <person name="Xu Z."/>
            <person name="Li S."/>
            <person name="Li X."/>
            <person name="Zheng H."/>
            <person name="Cong L."/>
            <person name="Lin L."/>
            <person name="Yin J."/>
            <person name="Geng J."/>
            <person name="Li G."/>
            <person name="Shi J."/>
            <person name="Liu J."/>
            <person name="Lv H."/>
            <person name="Li J."/>
            <person name="Wang J."/>
            <person name="Deng Y."/>
            <person name="Ran L."/>
            <person name="Shi X."/>
            <person name="Wang X."/>
            <person name="Wu Q."/>
            <person name="Li C."/>
            <person name="Ren X."/>
            <person name="Wang J."/>
            <person name="Wang X."/>
            <person name="Li D."/>
            <person name="Liu D."/>
            <person name="Zhang X."/>
            <person name="Ji Z."/>
            <person name="Zhao W."/>
            <person name="Sun Y."/>
            <person name="Zhang Z."/>
            <person name="Bao J."/>
            <person name="Han Y."/>
            <person name="Dong L."/>
            <person name="Ji J."/>
            <person name="Chen P."/>
            <person name="Wu S."/>
            <person name="Liu J."/>
            <person name="Xiao Y."/>
            <person name="Bu D."/>
            <person name="Tan J."/>
            <person name="Yang L."/>
            <person name="Ye C."/>
            <person name="Zhang J."/>
            <person name="Xu J."/>
            <person name="Zhou Y."/>
            <person name="Yu Y."/>
            <person name="Zhang B."/>
            <person name="Zhuang S."/>
            <person name="Wei H."/>
            <person name="Liu B."/>
            <person name="Lei M."/>
            <person name="Yu H."/>
            <person name="Li Y."/>
            <person name="Xu H."/>
            <person name="Wei S."/>
            <person name="He X."/>
            <person name="Fang L."/>
            <person name="Zhang Z."/>
            <person name="Zhang Y."/>
            <person name="Huang X."/>
            <person name="Su Z."/>
            <person name="Tong W."/>
            <person name="Li J."/>
            <person name="Tong Z."/>
            <person name="Li S."/>
            <person name="Ye J."/>
            <person name="Wang L."/>
            <person name="Fang L."/>
            <person name="Lei T."/>
            <person name="Chen C."/>
            <person name="Chen H."/>
            <person name="Xu Z."/>
            <person name="Li H."/>
            <person name="Huang H."/>
            <person name="Zhang F."/>
            <person name="Xu H."/>
            <person name="Li N."/>
            <person name="Zhao C."/>
            <person name="Li S."/>
            <person name="Dong L."/>
            <person name="Huang Y."/>
            <person name="Li L."/>
            <person name="Xi Y."/>
            <person name="Qi Q."/>
            <person name="Li W."/>
            <person name="Zhang B."/>
            <person name="Hu W."/>
            <person name="Zhang Y."/>
            <person name="Tian X."/>
            <person name="Jiao Y."/>
            <person name="Liang X."/>
            <person name="Jin J."/>
            <person name="Gao L."/>
            <person name="Zheng W."/>
            <person name="Hao B."/>
            <person name="Liu S."/>
            <person name="Wang W."/>
            <person name="Yuan L."/>
            <person name="Cao M."/>
            <person name="McDermott J."/>
            <person name="Samudrala R."/>
            <person name="Wang J."/>
            <person name="Wong G.K."/>
            <person name="Yang H."/>
        </authorList>
    </citation>
    <scope>NUCLEOTIDE SEQUENCE [LARGE SCALE GENOMIC DNA]</scope>
</reference>